<feature type="region of interest" description="Disordered" evidence="1">
    <location>
        <begin position="1"/>
        <end position="69"/>
    </location>
</feature>
<proteinExistence type="predicted"/>
<gene>
    <name evidence="2" type="ORF">EVAR_61367_1</name>
</gene>
<protein>
    <submittedName>
        <fullName evidence="2">Uncharacterized protein</fullName>
    </submittedName>
</protein>
<reference evidence="2 3" key="1">
    <citation type="journal article" date="2019" name="Commun. Biol.">
        <title>The bagworm genome reveals a unique fibroin gene that provides high tensile strength.</title>
        <authorList>
            <person name="Kono N."/>
            <person name="Nakamura H."/>
            <person name="Ohtoshi R."/>
            <person name="Tomita M."/>
            <person name="Numata K."/>
            <person name="Arakawa K."/>
        </authorList>
    </citation>
    <scope>NUCLEOTIDE SEQUENCE [LARGE SCALE GENOMIC DNA]</scope>
</reference>
<sequence length="69" mass="7753">MEMDKYDSDFDSESESPLDKKQTYESSGAHANGLISHRENETISHWRSDTTQFPPETDVKDSTGGSEGR</sequence>
<dbReference type="EMBL" id="BGZK01001636">
    <property type="protein sequence ID" value="GBP83738.1"/>
    <property type="molecule type" value="Genomic_DNA"/>
</dbReference>
<evidence type="ECO:0000313" key="2">
    <source>
        <dbReference type="EMBL" id="GBP83738.1"/>
    </source>
</evidence>
<evidence type="ECO:0000256" key="1">
    <source>
        <dbReference type="SAM" id="MobiDB-lite"/>
    </source>
</evidence>
<keyword evidence="3" id="KW-1185">Reference proteome</keyword>
<comment type="caution">
    <text evidence="2">The sequence shown here is derived from an EMBL/GenBank/DDBJ whole genome shotgun (WGS) entry which is preliminary data.</text>
</comment>
<dbReference type="AlphaFoldDB" id="A0A4C1Z785"/>
<name>A0A4C1Z785_EUMVA</name>
<organism evidence="2 3">
    <name type="scientific">Eumeta variegata</name>
    <name type="common">Bagworm moth</name>
    <name type="synonym">Eumeta japonica</name>
    <dbReference type="NCBI Taxonomy" id="151549"/>
    <lineage>
        <taxon>Eukaryota</taxon>
        <taxon>Metazoa</taxon>
        <taxon>Ecdysozoa</taxon>
        <taxon>Arthropoda</taxon>
        <taxon>Hexapoda</taxon>
        <taxon>Insecta</taxon>
        <taxon>Pterygota</taxon>
        <taxon>Neoptera</taxon>
        <taxon>Endopterygota</taxon>
        <taxon>Lepidoptera</taxon>
        <taxon>Glossata</taxon>
        <taxon>Ditrysia</taxon>
        <taxon>Tineoidea</taxon>
        <taxon>Psychidae</taxon>
        <taxon>Oiketicinae</taxon>
        <taxon>Eumeta</taxon>
    </lineage>
</organism>
<feature type="compositionally biased region" description="Basic and acidic residues" evidence="1">
    <location>
        <begin position="36"/>
        <end position="48"/>
    </location>
</feature>
<accession>A0A4C1Z785</accession>
<dbReference type="Proteomes" id="UP000299102">
    <property type="component" value="Unassembled WGS sequence"/>
</dbReference>
<evidence type="ECO:0000313" key="3">
    <source>
        <dbReference type="Proteomes" id="UP000299102"/>
    </source>
</evidence>